<evidence type="ECO:0000313" key="3">
    <source>
        <dbReference type="EMBL" id="GAA3752655.1"/>
    </source>
</evidence>
<keyword evidence="4" id="KW-1185">Reference proteome</keyword>
<evidence type="ECO:0000256" key="1">
    <source>
        <dbReference type="ARBA" id="ARBA00022962"/>
    </source>
</evidence>
<dbReference type="SUPFAM" id="SSF52317">
    <property type="entry name" value="Class I glutamine amidotransferase-like"/>
    <property type="match status" value="1"/>
</dbReference>
<dbReference type="PRINTS" id="PR00096">
    <property type="entry name" value="GATASE"/>
</dbReference>
<reference evidence="4" key="1">
    <citation type="journal article" date="2019" name="Int. J. Syst. Evol. Microbiol.">
        <title>The Global Catalogue of Microorganisms (GCM) 10K type strain sequencing project: providing services to taxonomists for standard genome sequencing and annotation.</title>
        <authorList>
            <consortium name="The Broad Institute Genomics Platform"/>
            <consortium name="The Broad Institute Genome Sequencing Center for Infectious Disease"/>
            <person name="Wu L."/>
            <person name="Ma J."/>
        </authorList>
    </citation>
    <scope>NUCLEOTIDE SEQUENCE [LARGE SCALE GENOMIC DNA]</scope>
    <source>
        <strain evidence="4">JCM 16950</strain>
    </source>
</reference>
<dbReference type="InterPro" id="IPR029062">
    <property type="entry name" value="Class_I_gatase-like"/>
</dbReference>
<accession>A0ABP7G2G3</accession>
<keyword evidence="1" id="KW-0315">Glutamine amidotransferase</keyword>
<dbReference type="PRINTS" id="PR00097">
    <property type="entry name" value="ANTSNTHASEII"/>
</dbReference>
<organism evidence="3 4">
    <name type="scientific">Microbacterium kribbense</name>
    <dbReference type="NCBI Taxonomy" id="433645"/>
    <lineage>
        <taxon>Bacteria</taxon>
        <taxon>Bacillati</taxon>
        <taxon>Actinomycetota</taxon>
        <taxon>Actinomycetes</taxon>
        <taxon>Micrococcales</taxon>
        <taxon>Microbacteriaceae</taxon>
        <taxon>Microbacterium</taxon>
    </lineage>
</organism>
<dbReference type="InterPro" id="IPR050472">
    <property type="entry name" value="Anth_synth/Amidotransfase"/>
</dbReference>
<feature type="domain" description="Glutamine amidotransferase" evidence="2">
    <location>
        <begin position="5"/>
        <end position="189"/>
    </location>
</feature>
<dbReference type="PROSITE" id="PS51273">
    <property type="entry name" value="GATASE_TYPE_1"/>
    <property type="match status" value="1"/>
</dbReference>
<evidence type="ECO:0000259" key="2">
    <source>
        <dbReference type="Pfam" id="PF00117"/>
    </source>
</evidence>
<dbReference type="PANTHER" id="PTHR43418:SF4">
    <property type="entry name" value="MULTIFUNCTIONAL TRYPTOPHAN BIOSYNTHESIS PROTEIN"/>
    <property type="match status" value="1"/>
</dbReference>
<dbReference type="PRINTS" id="PR00099">
    <property type="entry name" value="CPSGATASE"/>
</dbReference>
<dbReference type="Gene3D" id="3.40.50.880">
    <property type="match status" value="1"/>
</dbReference>
<dbReference type="InterPro" id="IPR017926">
    <property type="entry name" value="GATASE"/>
</dbReference>
<dbReference type="NCBIfam" id="TIGR00566">
    <property type="entry name" value="trpG_papA"/>
    <property type="match status" value="1"/>
</dbReference>
<dbReference type="InterPro" id="IPR006221">
    <property type="entry name" value="TrpG/PapA_dom"/>
</dbReference>
<gene>
    <name evidence="3" type="ORF">GCM10022240_02130</name>
</gene>
<comment type="caution">
    <text evidence="3">The sequence shown here is derived from an EMBL/GenBank/DDBJ whole genome shotgun (WGS) entry which is preliminary data.</text>
</comment>
<dbReference type="RefSeq" id="WP_344779636.1">
    <property type="nucleotide sequence ID" value="NZ_BAABAF010000001.1"/>
</dbReference>
<sequence>MSEILVVDNHDSFVHILVDYLGELGASVHLVEADAIDPDAAAAALGGYAGVLISPGPGTPAQAGASIPVVRAAFERRMPLLGVCLGHQAIAEAFGGTVGQAPELMHGMVSDIHHDGTGLFDGMPAPFPAGRYHSLAVTRMPGALEVTARTDRGVVMALAHPRAPIWGVQFHPESVLTRGGHRLLGNWLTHAGMPGAAERGAHLTVRR</sequence>
<dbReference type="Pfam" id="PF00117">
    <property type="entry name" value="GATase"/>
    <property type="match status" value="1"/>
</dbReference>
<name>A0ABP7G2G3_9MICO</name>
<dbReference type="CDD" id="cd01743">
    <property type="entry name" value="GATase1_Anthranilate_Synthase"/>
    <property type="match status" value="1"/>
</dbReference>
<evidence type="ECO:0000313" key="4">
    <source>
        <dbReference type="Proteomes" id="UP001500540"/>
    </source>
</evidence>
<dbReference type="Proteomes" id="UP001500540">
    <property type="component" value="Unassembled WGS sequence"/>
</dbReference>
<dbReference type="PANTHER" id="PTHR43418">
    <property type="entry name" value="MULTIFUNCTIONAL TRYPTOPHAN BIOSYNTHESIS PROTEIN-RELATED"/>
    <property type="match status" value="1"/>
</dbReference>
<proteinExistence type="predicted"/>
<protein>
    <submittedName>
        <fullName evidence="3">Aminodeoxychorismate/anthranilate synthase component II</fullName>
    </submittedName>
</protein>
<dbReference type="EMBL" id="BAABAF010000001">
    <property type="protein sequence ID" value="GAA3752655.1"/>
    <property type="molecule type" value="Genomic_DNA"/>
</dbReference>